<feature type="non-terminal residue" evidence="1">
    <location>
        <position position="1"/>
    </location>
</feature>
<protein>
    <submittedName>
        <fullName evidence="1">Uncharacterized protein</fullName>
    </submittedName>
</protein>
<sequence>HEVHYLSTYDVLWLKHIRCVLAAHVHDLMKRNSMQSPSRLRSRMHAVSYACRRNLLELVVAWYLSQVRPRSIM</sequence>
<reference evidence="2" key="1">
    <citation type="submission" date="2016-06" db="EMBL/GenBank/DDBJ databases">
        <title>Parallel loss of symbiosis genes in relatives of nitrogen-fixing non-legume Parasponia.</title>
        <authorList>
            <person name="Van Velzen R."/>
            <person name="Holmer R."/>
            <person name="Bu F."/>
            <person name="Rutten L."/>
            <person name="Van Zeijl A."/>
            <person name="Liu W."/>
            <person name="Santuari L."/>
            <person name="Cao Q."/>
            <person name="Sharma T."/>
            <person name="Shen D."/>
            <person name="Roswanjaya Y."/>
            <person name="Wardhani T."/>
            <person name="Kalhor M.S."/>
            <person name="Jansen J."/>
            <person name="Van den Hoogen J."/>
            <person name="Gungor B."/>
            <person name="Hartog M."/>
            <person name="Hontelez J."/>
            <person name="Verver J."/>
            <person name="Yang W.-C."/>
            <person name="Schijlen E."/>
            <person name="Repin R."/>
            <person name="Schilthuizen M."/>
            <person name="Schranz E."/>
            <person name="Heidstra R."/>
            <person name="Miyata K."/>
            <person name="Fedorova E."/>
            <person name="Kohlen W."/>
            <person name="Bisseling T."/>
            <person name="Smit S."/>
            <person name="Geurts R."/>
        </authorList>
    </citation>
    <scope>NUCLEOTIDE SEQUENCE [LARGE SCALE GENOMIC DNA]</scope>
    <source>
        <strain evidence="2">cv. RG33-2</strain>
    </source>
</reference>
<dbReference type="EMBL" id="JXTC01000617">
    <property type="protein sequence ID" value="PON43270.1"/>
    <property type="molecule type" value="Genomic_DNA"/>
</dbReference>
<accession>A0A2P5B395</accession>
<comment type="caution">
    <text evidence="1">The sequence shown here is derived from an EMBL/GenBank/DDBJ whole genome shotgun (WGS) entry which is preliminary data.</text>
</comment>
<gene>
    <name evidence="1" type="ORF">TorRG33x02_334040</name>
</gene>
<organism evidence="1 2">
    <name type="scientific">Trema orientale</name>
    <name type="common">Charcoal tree</name>
    <name type="synonym">Celtis orientalis</name>
    <dbReference type="NCBI Taxonomy" id="63057"/>
    <lineage>
        <taxon>Eukaryota</taxon>
        <taxon>Viridiplantae</taxon>
        <taxon>Streptophyta</taxon>
        <taxon>Embryophyta</taxon>
        <taxon>Tracheophyta</taxon>
        <taxon>Spermatophyta</taxon>
        <taxon>Magnoliopsida</taxon>
        <taxon>eudicotyledons</taxon>
        <taxon>Gunneridae</taxon>
        <taxon>Pentapetalae</taxon>
        <taxon>rosids</taxon>
        <taxon>fabids</taxon>
        <taxon>Rosales</taxon>
        <taxon>Cannabaceae</taxon>
        <taxon>Trema</taxon>
    </lineage>
</organism>
<evidence type="ECO:0000313" key="2">
    <source>
        <dbReference type="Proteomes" id="UP000237000"/>
    </source>
</evidence>
<proteinExistence type="predicted"/>
<evidence type="ECO:0000313" key="1">
    <source>
        <dbReference type="EMBL" id="PON43270.1"/>
    </source>
</evidence>
<keyword evidence="2" id="KW-1185">Reference proteome</keyword>
<dbReference type="AlphaFoldDB" id="A0A2P5B395"/>
<dbReference type="Proteomes" id="UP000237000">
    <property type="component" value="Unassembled WGS sequence"/>
</dbReference>
<dbReference type="OrthoDB" id="10525066at2759"/>
<name>A0A2P5B395_TREOI</name>
<dbReference type="InParanoid" id="A0A2P5B395"/>